<sequence>MEEGKDPATANRSGRFITWRFLQYLLLFLVLGLGISIISMNTLRYLGPQNQNTITPLHRSNSIIWSTEPSGLESWISPPKNLLHNMIDAELLWRASFVPQIMTYPYRRVPKIAFMFLTKGPLPLAPLWERFFKGNEKLFSIYIHSLPSYVADFPQASPFYKRQIPSQVAEWGMMSMCDAERRLLANALLDLSNEWFILLSESCIPVQNFSTVYRYISQSRHSFMGSFDEDGPYGRGRYNPYMAPEVNLTEWRKGSQWFEVNRELAVAIIRDSKYYPKFKRFCRPACYVDEHYFPTMLSIHYPDLMANRTLTWVDWSRGGAHPATFGQYDITKEFLKKILKSNCTYNDHTTTQCFLFARKFSHSSLEPLLALAAPVLGIH</sequence>
<evidence type="ECO:0000256" key="4">
    <source>
        <dbReference type="ARBA" id="ARBA00023136"/>
    </source>
</evidence>
<evidence type="ECO:0000313" key="7">
    <source>
        <dbReference type="EMBL" id="KAK4781177.1"/>
    </source>
</evidence>
<keyword evidence="2" id="KW-0328">Glycosyltransferase</keyword>
<keyword evidence="4 6" id="KW-0472">Membrane</keyword>
<organism evidence="7 8">
    <name type="scientific">Trapa incisa</name>
    <dbReference type="NCBI Taxonomy" id="236973"/>
    <lineage>
        <taxon>Eukaryota</taxon>
        <taxon>Viridiplantae</taxon>
        <taxon>Streptophyta</taxon>
        <taxon>Embryophyta</taxon>
        <taxon>Tracheophyta</taxon>
        <taxon>Spermatophyta</taxon>
        <taxon>Magnoliopsida</taxon>
        <taxon>eudicotyledons</taxon>
        <taxon>Gunneridae</taxon>
        <taxon>Pentapetalae</taxon>
        <taxon>rosids</taxon>
        <taxon>malvids</taxon>
        <taxon>Myrtales</taxon>
        <taxon>Lythraceae</taxon>
        <taxon>Trapa</taxon>
    </lineage>
</organism>
<evidence type="ECO:0000256" key="5">
    <source>
        <dbReference type="ARBA" id="ARBA00023180"/>
    </source>
</evidence>
<feature type="transmembrane region" description="Helical" evidence="6">
    <location>
        <begin position="21"/>
        <end position="40"/>
    </location>
</feature>
<dbReference type="InterPro" id="IPR044174">
    <property type="entry name" value="BC10-like"/>
</dbReference>
<dbReference type="GO" id="GO:0016020">
    <property type="term" value="C:membrane"/>
    <property type="evidence" value="ECO:0007669"/>
    <property type="project" value="UniProtKB-SubCell"/>
</dbReference>
<protein>
    <recommendedName>
        <fullName evidence="9">Core-2/I-branching beta-1,6-N-acetylglucosaminyltransferase family protein</fullName>
    </recommendedName>
</protein>
<dbReference type="AlphaFoldDB" id="A0AAN7LJF1"/>
<accession>A0AAN7LJF1</accession>
<comment type="subcellular location">
    <subcellularLocation>
        <location evidence="1">Membrane</location>
        <topology evidence="1">Single-pass type II membrane protein</topology>
    </subcellularLocation>
</comment>
<gene>
    <name evidence="7" type="ORF">SAY87_017283</name>
</gene>
<evidence type="ECO:0000256" key="6">
    <source>
        <dbReference type="SAM" id="Phobius"/>
    </source>
</evidence>
<dbReference type="Pfam" id="PF02485">
    <property type="entry name" value="Branch"/>
    <property type="match status" value="1"/>
</dbReference>
<evidence type="ECO:0000256" key="2">
    <source>
        <dbReference type="ARBA" id="ARBA00022676"/>
    </source>
</evidence>
<keyword evidence="3" id="KW-0808">Transferase</keyword>
<dbReference type="Proteomes" id="UP001345219">
    <property type="component" value="Chromosome 13"/>
</dbReference>
<dbReference type="PANTHER" id="PTHR31042">
    <property type="entry name" value="CORE-2/I-BRANCHING BETA-1,6-N-ACETYLGLUCOSAMINYLTRANSFERASE FAMILY PROTEIN-RELATED"/>
    <property type="match status" value="1"/>
</dbReference>
<proteinExistence type="predicted"/>
<dbReference type="GO" id="GO:0016757">
    <property type="term" value="F:glycosyltransferase activity"/>
    <property type="evidence" value="ECO:0007669"/>
    <property type="project" value="UniProtKB-KW"/>
</dbReference>
<comment type="caution">
    <text evidence="7">The sequence shown here is derived from an EMBL/GenBank/DDBJ whole genome shotgun (WGS) entry which is preliminary data.</text>
</comment>
<dbReference type="InterPro" id="IPR003406">
    <property type="entry name" value="Glyco_trans_14"/>
</dbReference>
<evidence type="ECO:0000256" key="3">
    <source>
        <dbReference type="ARBA" id="ARBA00022679"/>
    </source>
</evidence>
<dbReference type="PANTHER" id="PTHR31042:SF122">
    <property type="entry name" value="CORE-2_I-BRANCHING ENZYME"/>
    <property type="match status" value="1"/>
</dbReference>
<keyword evidence="6" id="KW-0812">Transmembrane</keyword>
<keyword evidence="8" id="KW-1185">Reference proteome</keyword>
<evidence type="ECO:0000256" key="1">
    <source>
        <dbReference type="ARBA" id="ARBA00004606"/>
    </source>
</evidence>
<name>A0AAN7LJF1_9MYRT</name>
<keyword evidence="5" id="KW-0325">Glycoprotein</keyword>
<dbReference type="EMBL" id="JAXIOK010000001">
    <property type="protein sequence ID" value="KAK4781177.1"/>
    <property type="molecule type" value="Genomic_DNA"/>
</dbReference>
<keyword evidence="6" id="KW-1133">Transmembrane helix</keyword>
<evidence type="ECO:0000313" key="8">
    <source>
        <dbReference type="Proteomes" id="UP001345219"/>
    </source>
</evidence>
<reference evidence="7 8" key="1">
    <citation type="journal article" date="2023" name="Hortic Res">
        <title>Pangenome of water caltrop reveals structural variations and asymmetric subgenome divergence after allopolyploidization.</title>
        <authorList>
            <person name="Zhang X."/>
            <person name="Chen Y."/>
            <person name="Wang L."/>
            <person name="Yuan Y."/>
            <person name="Fang M."/>
            <person name="Shi L."/>
            <person name="Lu R."/>
            <person name="Comes H.P."/>
            <person name="Ma Y."/>
            <person name="Chen Y."/>
            <person name="Huang G."/>
            <person name="Zhou Y."/>
            <person name="Zheng Z."/>
            <person name="Qiu Y."/>
        </authorList>
    </citation>
    <scope>NUCLEOTIDE SEQUENCE [LARGE SCALE GENOMIC DNA]</scope>
    <source>
        <tissue evidence="7">Roots</tissue>
    </source>
</reference>
<evidence type="ECO:0008006" key="9">
    <source>
        <dbReference type="Google" id="ProtNLM"/>
    </source>
</evidence>